<dbReference type="PANTHER" id="PTHR32166:SF122">
    <property type="entry name" value="OS09G0499600 PROTEIN"/>
    <property type="match status" value="1"/>
</dbReference>
<name>A0AA35ZWH5_LACSI</name>
<dbReference type="InterPro" id="IPR008906">
    <property type="entry name" value="HATC_C_dom"/>
</dbReference>
<gene>
    <name evidence="3" type="ORF">LSALG_LOCUS38336</name>
</gene>
<evidence type="ECO:0000313" key="4">
    <source>
        <dbReference type="Proteomes" id="UP001177003"/>
    </source>
</evidence>
<proteinExistence type="predicted"/>
<reference evidence="3" key="1">
    <citation type="submission" date="2023-04" db="EMBL/GenBank/DDBJ databases">
        <authorList>
            <person name="Vijverberg K."/>
            <person name="Xiong W."/>
            <person name="Schranz E."/>
        </authorList>
    </citation>
    <scope>NUCLEOTIDE SEQUENCE</scope>
</reference>
<evidence type="ECO:0000256" key="1">
    <source>
        <dbReference type="SAM" id="MobiDB-lite"/>
    </source>
</evidence>
<dbReference type="Proteomes" id="UP001177003">
    <property type="component" value="Chromosome 8"/>
</dbReference>
<dbReference type="InterPro" id="IPR012337">
    <property type="entry name" value="RNaseH-like_sf"/>
</dbReference>
<dbReference type="GO" id="GO:0046983">
    <property type="term" value="F:protein dimerization activity"/>
    <property type="evidence" value="ECO:0007669"/>
    <property type="project" value="InterPro"/>
</dbReference>
<evidence type="ECO:0000313" key="3">
    <source>
        <dbReference type="EMBL" id="CAI9299643.1"/>
    </source>
</evidence>
<feature type="domain" description="HAT C-terminal dimerisation" evidence="2">
    <location>
        <begin position="38"/>
        <end position="104"/>
    </location>
</feature>
<dbReference type="EMBL" id="OX465084">
    <property type="protein sequence ID" value="CAI9299643.1"/>
    <property type="molecule type" value="Genomic_DNA"/>
</dbReference>
<organism evidence="3 4">
    <name type="scientific">Lactuca saligna</name>
    <name type="common">Willowleaf lettuce</name>
    <dbReference type="NCBI Taxonomy" id="75948"/>
    <lineage>
        <taxon>Eukaryota</taxon>
        <taxon>Viridiplantae</taxon>
        <taxon>Streptophyta</taxon>
        <taxon>Embryophyta</taxon>
        <taxon>Tracheophyta</taxon>
        <taxon>Spermatophyta</taxon>
        <taxon>Magnoliopsida</taxon>
        <taxon>eudicotyledons</taxon>
        <taxon>Gunneridae</taxon>
        <taxon>Pentapetalae</taxon>
        <taxon>asterids</taxon>
        <taxon>campanulids</taxon>
        <taxon>Asterales</taxon>
        <taxon>Asteraceae</taxon>
        <taxon>Cichorioideae</taxon>
        <taxon>Cichorieae</taxon>
        <taxon>Lactucinae</taxon>
        <taxon>Lactuca</taxon>
    </lineage>
</organism>
<sequence>MRLVPDQQVQDKISAELDKYRNAEGLFGHPMAITHRKTKAPADWWASYGSSAPNLKKFAIRVLSLTCSATSCERNWIVFQHLHTKKRNRLAQSRLNDMVFVKFNRALDRRVKDKEKDPILLQEIDESNEWLMGRLKEENDDDIVFVGKDLTWRDVANASGAYEPSYLTRSRVQNDGAEPSGSDKGKAPESSQRSGFCLVDEEVEEDIGSDCGGDDSVQIDNDDDHFAYFLFL</sequence>
<dbReference type="Pfam" id="PF05699">
    <property type="entry name" value="Dimer_Tnp_hAT"/>
    <property type="match status" value="1"/>
</dbReference>
<feature type="region of interest" description="Disordered" evidence="1">
    <location>
        <begin position="167"/>
        <end position="199"/>
    </location>
</feature>
<accession>A0AA35ZWH5</accession>
<dbReference type="SUPFAM" id="SSF53098">
    <property type="entry name" value="Ribonuclease H-like"/>
    <property type="match status" value="1"/>
</dbReference>
<protein>
    <recommendedName>
        <fullName evidence="2">HAT C-terminal dimerisation domain-containing protein</fullName>
    </recommendedName>
</protein>
<dbReference type="AlphaFoldDB" id="A0AA35ZWH5"/>
<keyword evidence="4" id="KW-1185">Reference proteome</keyword>
<evidence type="ECO:0000259" key="2">
    <source>
        <dbReference type="Pfam" id="PF05699"/>
    </source>
</evidence>
<dbReference type="PANTHER" id="PTHR32166">
    <property type="entry name" value="OSJNBA0013A04.12 PROTEIN"/>
    <property type="match status" value="1"/>
</dbReference>